<evidence type="ECO:0000313" key="10">
    <source>
        <dbReference type="EMBL" id="TFC07005.1"/>
    </source>
</evidence>
<accession>A0A4R8WDY9</accession>
<evidence type="ECO:0000256" key="6">
    <source>
        <dbReference type="ARBA" id="ARBA00023284"/>
    </source>
</evidence>
<dbReference type="AlphaFoldDB" id="A0A4R8WDY9"/>
<dbReference type="Pfam" id="PF02852">
    <property type="entry name" value="Pyr_redox_dim"/>
    <property type="match status" value="1"/>
</dbReference>
<dbReference type="PRINTS" id="PR00368">
    <property type="entry name" value="FADPNR"/>
</dbReference>
<keyword evidence="6" id="KW-0676">Redox-active center</keyword>
<dbReference type="SUPFAM" id="SSF51905">
    <property type="entry name" value="FAD/NAD(P)-binding domain"/>
    <property type="match status" value="1"/>
</dbReference>
<dbReference type="InterPro" id="IPR050260">
    <property type="entry name" value="FAD-bd_OxRdtase"/>
</dbReference>
<dbReference type="Gene3D" id="3.50.50.60">
    <property type="entry name" value="FAD/NAD(P)-binding domain"/>
    <property type="match status" value="2"/>
</dbReference>
<feature type="compositionally biased region" description="Basic residues" evidence="7">
    <location>
        <begin position="97"/>
        <end position="113"/>
    </location>
</feature>
<dbReference type="Pfam" id="PF00581">
    <property type="entry name" value="Rhodanese"/>
    <property type="match status" value="1"/>
</dbReference>
<organism evidence="10 11">
    <name type="scientific">Cryobacterium adonitolivorans</name>
    <dbReference type="NCBI Taxonomy" id="1259189"/>
    <lineage>
        <taxon>Bacteria</taxon>
        <taxon>Bacillati</taxon>
        <taxon>Actinomycetota</taxon>
        <taxon>Actinomycetes</taxon>
        <taxon>Micrococcales</taxon>
        <taxon>Microbacteriaceae</taxon>
        <taxon>Cryobacterium</taxon>
    </lineage>
</organism>
<dbReference type="SUPFAM" id="SSF52821">
    <property type="entry name" value="Rhodanese/Cell cycle control phosphatase"/>
    <property type="match status" value="1"/>
</dbReference>
<evidence type="ECO:0000256" key="1">
    <source>
        <dbReference type="ARBA" id="ARBA00001974"/>
    </source>
</evidence>
<keyword evidence="4" id="KW-0274">FAD</keyword>
<feature type="region of interest" description="Disordered" evidence="7">
    <location>
        <begin position="235"/>
        <end position="291"/>
    </location>
</feature>
<dbReference type="Gene3D" id="3.40.250.10">
    <property type="entry name" value="Rhodanese-like domain"/>
    <property type="match status" value="1"/>
</dbReference>
<evidence type="ECO:0000259" key="9">
    <source>
        <dbReference type="PROSITE" id="PS51841"/>
    </source>
</evidence>
<evidence type="ECO:0008006" key="12">
    <source>
        <dbReference type="Google" id="ProtNLM"/>
    </source>
</evidence>
<dbReference type="InterPro" id="IPR036415">
    <property type="entry name" value="Lamin_tail_dom_sf"/>
</dbReference>
<dbReference type="PROSITE" id="PS51841">
    <property type="entry name" value="LTD"/>
    <property type="match status" value="1"/>
</dbReference>
<comment type="similarity">
    <text evidence="2">Belongs to the class-III pyridine nucleotide-disulfide oxidoreductase family.</text>
</comment>
<dbReference type="Proteomes" id="UP000297907">
    <property type="component" value="Unassembled WGS sequence"/>
</dbReference>
<dbReference type="EMBL" id="SOFL01000002">
    <property type="protein sequence ID" value="TFC07005.1"/>
    <property type="molecule type" value="Genomic_DNA"/>
</dbReference>
<name>A0A4R8WDY9_9MICO</name>
<evidence type="ECO:0000256" key="3">
    <source>
        <dbReference type="ARBA" id="ARBA00022630"/>
    </source>
</evidence>
<dbReference type="PROSITE" id="PS50206">
    <property type="entry name" value="RHODANESE_3"/>
    <property type="match status" value="1"/>
</dbReference>
<comment type="caution">
    <text evidence="10">The sequence shown here is derived from an EMBL/GenBank/DDBJ whole genome shotgun (WGS) entry which is preliminary data.</text>
</comment>
<sequence length="873" mass="92906">MPRRHRRVPRDHGAHPWRSQRLCRVGLRHRATQRGGVKRRLRRRLDRARQHQHGAGGCVRPGSEGQRRQPRPSPADRFDHRGRRVPRCRGAGPGLRPRQRGQRPPFRHRRRYADRRLRLDGPRERDLRPCPDGVGAFADTATATTGAVNDCVVPATADVRINETESNGGTPGDWVELVNPGPVDVDLSGWIVRDNDNTHTKVLPSGSVIAVGGFFIVEEGMLGFGLGSSDSTGFGARHSEAGRAPHRRRGPGRHADRLGRHPRHGDDGSDDGAGYRGRTHEGAAAGRVRARRRRLPWSRRTNLNLRVPPGVSQTGVMTQTRYVIIGGVAGGMSAATRLRRLDENARITVFERGDHVSFANCGLPYYLGSVIEERSSLLLQTPASLASRFALDVRVGTEVIGIDSAAKTVRVRDLSTGRESTEGYDALVLSPGASPVRPPLPGGERMLTLRNIDDVDAAMAALAAAPRSALVIGAGFIGLEMVENLAHRGLDVTLVELDDQVLPPLDPEMAGPVAERLRAAGVSVRLGIQVVELGADTATLSDGSVVAADFVLAAIGVRPDTALAKAAGLTIGDRGGIAVDDQLRTSDPHIYAIGDAVEKTDAISGEQRLVALAGLANRHGRMVADVITGRSIRVRPALGTAVVGMMGLTIAATGWNEKVLAARGRNIRVIHTHPASHAGYYPGAESMALKLVVDADTDAILGAQGVGGNGVDKRIDVIATAMAGGITASELADLELAYAPQFSSAKDPVNMLGYVALNAAEGLTPSVQWHELDAARAAGATLIDVRTAGEYAEAAVPGSVNIPLDDIRARQAELPEGRLIVHCKVGQRGHTAVRLLAQLGRDAVNLDGGYLTWAAGTDAARTDLERAAAQLTA</sequence>
<comment type="cofactor">
    <cofactor evidence="1">
        <name>FAD</name>
        <dbReference type="ChEBI" id="CHEBI:57692"/>
    </cofactor>
</comment>
<dbReference type="OrthoDB" id="9802028at2"/>
<feature type="compositionally biased region" description="Basic residues" evidence="7">
    <location>
        <begin position="30"/>
        <end position="52"/>
    </location>
</feature>
<dbReference type="InterPro" id="IPR016156">
    <property type="entry name" value="FAD/NAD-linked_Rdtase_dimer_sf"/>
</dbReference>
<feature type="domain" description="Rhodanese" evidence="8">
    <location>
        <begin position="776"/>
        <end position="858"/>
    </location>
</feature>
<feature type="compositionally biased region" description="Basic and acidic residues" evidence="7">
    <location>
        <begin position="253"/>
        <end position="267"/>
    </location>
</feature>
<dbReference type="InterPro" id="IPR004099">
    <property type="entry name" value="Pyr_nucl-diS_OxRdtase_dimer"/>
</dbReference>
<evidence type="ECO:0000256" key="2">
    <source>
        <dbReference type="ARBA" id="ARBA00009130"/>
    </source>
</evidence>
<evidence type="ECO:0000259" key="8">
    <source>
        <dbReference type="PROSITE" id="PS50206"/>
    </source>
</evidence>
<dbReference type="PANTHER" id="PTHR43429:SF1">
    <property type="entry name" value="NAD(P)H SULFUR OXIDOREDUCTASE (COA-DEPENDENT)"/>
    <property type="match status" value="1"/>
</dbReference>
<keyword evidence="5" id="KW-0560">Oxidoreductase</keyword>
<dbReference type="PANTHER" id="PTHR43429">
    <property type="entry name" value="PYRIDINE NUCLEOTIDE-DISULFIDE OXIDOREDUCTASE DOMAIN-CONTAINING"/>
    <property type="match status" value="1"/>
</dbReference>
<dbReference type="InterPro" id="IPR001763">
    <property type="entry name" value="Rhodanese-like_dom"/>
</dbReference>
<dbReference type="InterPro" id="IPR023753">
    <property type="entry name" value="FAD/NAD-binding_dom"/>
</dbReference>
<keyword evidence="3" id="KW-0285">Flavoprotein</keyword>
<dbReference type="SUPFAM" id="SSF74853">
    <property type="entry name" value="Lamin A/C globular tail domain"/>
    <property type="match status" value="1"/>
</dbReference>
<dbReference type="SMART" id="SM00450">
    <property type="entry name" value="RHOD"/>
    <property type="match status" value="1"/>
</dbReference>
<dbReference type="Gene3D" id="2.60.40.1260">
    <property type="entry name" value="Lamin Tail domain"/>
    <property type="match status" value="1"/>
</dbReference>
<feature type="region of interest" description="Disordered" evidence="7">
    <location>
        <begin position="30"/>
        <end position="116"/>
    </location>
</feature>
<dbReference type="GO" id="GO:0016491">
    <property type="term" value="F:oxidoreductase activity"/>
    <property type="evidence" value="ECO:0007669"/>
    <property type="project" value="UniProtKB-KW"/>
</dbReference>
<proteinExistence type="inferred from homology"/>
<reference evidence="10 11" key="1">
    <citation type="submission" date="2019-03" db="EMBL/GenBank/DDBJ databases">
        <title>Genomics of glacier-inhabiting Cryobacterium strains.</title>
        <authorList>
            <person name="Liu Q."/>
            <person name="Xin Y.-H."/>
        </authorList>
    </citation>
    <scope>NUCLEOTIDE SEQUENCE [LARGE SCALE GENOMIC DNA]</scope>
    <source>
        <strain evidence="10 11">RHLS22-1</strain>
    </source>
</reference>
<keyword evidence="11" id="KW-1185">Reference proteome</keyword>
<dbReference type="Pfam" id="PF07992">
    <property type="entry name" value="Pyr_redox_2"/>
    <property type="match status" value="1"/>
</dbReference>
<evidence type="ECO:0000256" key="5">
    <source>
        <dbReference type="ARBA" id="ARBA00023002"/>
    </source>
</evidence>
<evidence type="ECO:0000256" key="4">
    <source>
        <dbReference type="ARBA" id="ARBA00022827"/>
    </source>
</evidence>
<gene>
    <name evidence="10" type="ORF">E3O42_01095</name>
</gene>
<dbReference type="SUPFAM" id="SSF55424">
    <property type="entry name" value="FAD/NAD-linked reductases, dimerisation (C-terminal) domain"/>
    <property type="match status" value="1"/>
</dbReference>
<feature type="domain" description="LTD" evidence="9">
    <location>
        <begin position="147"/>
        <end position="382"/>
    </location>
</feature>
<dbReference type="InterPro" id="IPR036873">
    <property type="entry name" value="Rhodanese-like_dom_sf"/>
</dbReference>
<dbReference type="InterPro" id="IPR036188">
    <property type="entry name" value="FAD/NAD-bd_sf"/>
</dbReference>
<dbReference type="PRINTS" id="PR00411">
    <property type="entry name" value="PNDRDTASEI"/>
</dbReference>
<dbReference type="InterPro" id="IPR001322">
    <property type="entry name" value="Lamin_tail_dom"/>
</dbReference>
<evidence type="ECO:0000313" key="11">
    <source>
        <dbReference type="Proteomes" id="UP000297907"/>
    </source>
</evidence>
<evidence type="ECO:0000256" key="7">
    <source>
        <dbReference type="SAM" id="MobiDB-lite"/>
    </source>
</evidence>
<feature type="region of interest" description="Disordered" evidence="7">
    <location>
        <begin position="1"/>
        <end position="20"/>
    </location>
</feature>
<dbReference type="Pfam" id="PF00932">
    <property type="entry name" value="LTD"/>
    <property type="match status" value="1"/>
</dbReference>
<protein>
    <recommendedName>
        <fullName evidence="12">CoA-disulfide reductase</fullName>
    </recommendedName>
</protein>